<dbReference type="InterPro" id="IPR011990">
    <property type="entry name" value="TPR-like_helical_dom_sf"/>
</dbReference>
<dbReference type="SUPFAM" id="SSF48452">
    <property type="entry name" value="TPR-like"/>
    <property type="match status" value="2"/>
</dbReference>
<sequence length="1008" mass="110763">MDQMEFQIFGPLRVRDQAHEATVGGHLQRVLLGVLLCRANAVVPAHVLIDAMWGGHSTEGTTARLHLHVHRLRRLLPRPERLDSEPGGYRLTVHPGEIDAERFETLLEEGTALGPHDPDRAAELIRKALDLWEGPPFEGLDVPHLVDTAHRLEERHQVALQELFTAELARGRHGAVLGELAEQVRRHPLDEHLHALLMVAHHRAGQPGRALSVYHRARRHLREELGQDPGPELRRIEQCVLAGRPADLAAPAPSPRPPAQLPHQAHGFTGREHELATLDTLLRPDTSGPHLLTGTGGVGKTTLAVHWAHRARTHFPDGQLYIDLRGHGPHPPLPPEEALAAFLRALGVEGASVPTGLDERAARFRSLIAGRRLLVLLDNARSAEQVRPLLPGTTTARTLITSRNTLPALVAREGAHRQDLERLTPERSLDLLHTLVGARTHDEPGAAAELAERCAHLPLALRVAAELVNTSPGQPIADLTEELAQGQHALQVLDADGDEATSVRTVLSWSYRQLPPEAARALRLLAAHPGHDLDLHTAAALTGAEPARMRGHVRTLLRAHLLEEHTPGRYRMHDLLRAYALDLSQDHDSDDERHAAAQRLYRHCLATVTAATEAAHGPALTTRAEQRCEDASGHAPAEDRPGSVPPLPDAATAARWLEANRADLVHITQHAARTGNERTAVDLACALRRHLSLGGHHDHALAVHTSALSAARALQDAAETATAHRCLGSVHRRLGRIEAATEHMQDAHTCLLDTDLDREQLLQLIQLAVMNLFQAQYRQAAVHLHRARRRADDLGEAGHEIQVGAHAYLGFFLHLLRRDARALDHLTRARALVRQEEASRVDTEAITGYVHIGLARPERARAHFELARTMARERGNRFVQAWVHPLALAYWALGMREQAFATAEECLAVALGSNERLIEPSARNTLGTLLRMDGSAREGLAQHRAALSAAQGCSIRYCEANAHRGIGEAHALLGQDTDAREHWDEAATLFGRIGVPLDTELRLRMRRG</sequence>
<dbReference type="Gene3D" id="1.10.10.10">
    <property type="entry name" value="Winged helix-like DNA-binding domain superfamily/Winged helix DNA-binding domain"/>
    <property type="match status" value="1"/>
</dbReference>
<dbReference type="Pfam" id="PF03704">
    <property type="entry name" value="BTAD"/>
    <property type="match status" value="1"/>
</dbReference>
<comment type="caution">
    <text evidence="8">The sequence shown here is derived from an EMBL/GenBank/DDBJ whole genome shotgun (WGS) entry which is preliminary data.</text>
</comment>
<dbReference type="InterPro" id="IPR005158">
    <property type="entry name" value="BTAD"/>
</dbReference>
<dbReference type="PANTHER" id="PTHR35807:SF1">
    <property type="entry name" value="TRANSCRIPTIONAL REGULATOR REDD"/>
    <property type="match status" value="1"/>
</dbReference>
<reference evidence="8 9" key="1">
    <citation type="submission" date="2020-09" db="EMBL/GenBank/DDBJ databases">
        <title>Diversity and distribution of actinomycetes associated with coral in the coast of Hainan.</title>
        <authorList>
            <person name="Li F."/>
        </authorList>
    </citation>
    <scope>NUCLEOTIDE SEQUENCE [LARGE SCALE GENOMIC DNA]</scope>
    <source>
        <strain evidence="8 9">HNM0947</strain>
    </source>
</reference>
<dbReference type="PRINTS" id="PR00364">
    <property type="entry name" value="DISEASERSIST"/>
</dbReference>
<dbReference type="InterPro" id="IPR016032">
    <property type="entry name" value="Sig_transdc_resp-reg_C-effctor"/>
</dbReference>
<keyword evidence="2" id="KW-0805">Transcription regulation</keyword>
<feature type="DNA-binding region" description="OmpR/PhoB-type" evidence="5">
    <location>
        <begin position="1"/>
        <end position="93"/>
    </location>
</feature>
<evidence type="ECO:0000256" key="4">
    <source>
        <dbReference type="ARBA" id="ARBA00023163"/>
    </source>
</evidence>
<dbReference type="SMART" id="SM00028">
    <property type="entry name" value="TPR"/>
    <property type="match status" value="4"/>
</dbReference>
<dbReference type="SUPFAM" id="SSF52540">
    <property type="entry name" value="P-loop containing nucleoside triphosphate hydrolases"/>
    <property type="match status" value="1"/>
</dbReference>
<gene>
    <name evidence="8" type="ORF">IDM40_12560</name>
</gene>
<dbReference type="Gene3D" id="1.25.40.10">
    <property type="entry name" value="Tetratricopeptide repeat domain"/>
    <property type="match status" value="3"/>
</dbReference>
<feature type="compositionally biased region" description="Basic and acidic residues" evidence="6">
    <location>
        <begin position="624"/>
        <end position="641"/>
    </location>
</feature>
<dbReference type="SMART" id="SM01043">
    <property type="entry name" value="BTAD"/>
    <property type="match status" value="1"/>
</dbReference>
<dbReference type="CDD" id="cd15831">
    <property type="entry name" value="BTAD"/>
    <property type="match status" value="1"/>
</dbReference>
<dbReference type="EMBL" id="JADBGI010000009">
    <property type="protein sequence ID" value="MBE2999531.1"/>
    <property type="molecule type" value="Genomic_DNA"/>
</dbReference>
<accession>A0ABR9P6R1</accession>
<dbReference type="InterPro" id="IPR001867">
    <property type="entry name" value="OmpR/PhoB-type_DNA-bd"/>
</dbReference>
<evidence type="ECO:0000259" key="7">
    <source>
        <dbReference type="PROSITE" id="PS51755"/>
    </source>
</evidence>
<dbReference type="InterPro" id="IPR019734">
    <property type="entry name" value="TPR_rpt"/>
</dbReference>
<keyword evidence="4" id="KW-0804">Transcription</keyword>
<evidence type="ECO:0000313" key="9">
    <source>
        <dbReference type="Proteomes" id="UP000806528"/>
    </source>
</evidence>
<dbReference type="SUPFAM" id="SSF46894">
    <property type="entry name" value="C-terminal effector domain of the bipartite response regulators"/>
    <property type="match status" value="1"/>
</dbReference>
<dbReference type="PANTHER" id="PTHR35807">
    <property type="entry name" value="TRANSCRIPTIONAL REGULATOR REDD-RELATED"/>
    <property type="match status" value="1"/>
</dbReference>
<dbReference type="Gene3D" id="3.40.50.300">
    <property type="entry name" value="P-loop containing nucleotide triphosphate hydrolases"/>
    <property type="match status" value="1"/>
</dbReference>
<keyword evidence="3 5" id="KW-0238">DNA-binding</keyword>
<proteinExistence type="inferred from homology"/>
<feature type="region of interest" description="Disordered" evidence="6">
    <location>
        <begin position="616"/>
        <end position="649"/>
    </location>
</feature>
<protein>
    <submittedName>
        <fullName evidence="8">Winged helix-turn-helix domain-containing protein</fullName>
    </submittedName>
</protein>
<comment type="similarity">
    <text evidence="1">Belongs to the AfsR/DnrI/RedD regulatory family.</text>
</comment>
<dbReference type="RefSeq" id="WP_193122151.1">
    <property type="nucleotide sequence ID" value="NZ_JADBGI010000009.1"/>
</dbReference>
<evidence type="ECO:0000256" key="2">
    <source>
        <dbReference type="ARBA" id="ARBA00023015"/>
    </source>
</evidence>
<dbReference type="PROSITE" id="PS51755">
    <property type="entry name" value="OMPR_PHOB"/>
    <property type="match status" value="1"/>
</dbReference>
<evidence type="ECO:0000313" key="8">
    <source>
        <dbReference type="EMBL" id="MBE2999531.1"/>
    </source>
</evidence>
<keyword evidence="9" id="KW-1185">Reference proteome</keyword>
<evidence type="ECO:0000256" key="3">
    <source>
        <dbReference type="ARBA" id="ARBA00023125"/>
    </source>
</evidence>
<feature type="domain" description="OmpR/PhoB-type" evidence="7">
    <location>
        <begin position="1"/>
        <end position="93"/>
    </location>
</feature>
<dbReference type="Proteomes" id="UP000806528">
    <property type="component" value="Unassembled WGS sequence"/>
</dbReference>
<evidence type="ECO:0000256" key="6">
    <source>
        <dbReference type="SAM" id="MobiDB-lite"/>
    </source>
</evidence>
<name>A0ABR9P6R1_9ACTN</name>
<evidence type="ECO:0000256" key="5">
    <source>
        <dbReference type="PROSITE-ProRule" id="PRU01091"/>
    </source>
</evidence>
<dbReference type="SMART" id="SM00862">
    <property type="entry name" value="Trans_reg_C"/>
    <property type="match status" value="1"/>
</dbReference>
<organism evidence="8 9">
    <name type="scientific">Nocardiopsis coralli</name>
    <dbReference type="NCBI Taxonomy" id="2772213"/>
    <lineage>
        <taxon>Bacteria</taxon>
        <taxon>Bacillati</taxon>
        <taxon>Actinomycetota</taxon>
        <taxon>Actinomycetes</taxon>
        <taxon>Streptosporangiales</taxon>
        <taxon>Nocardiopsidaceae</taxon>
        <taxon>Nocardiopsis</taxon>
    </lineage>
</organism>
<dbReference type="InterPro" id="IPR051677">
    <property type="entry name" value="AfsR-DnrI-RedD_regulator"/>
</dbReference>
<dbReference type="InterPro" id="IPR036388">
    <property type="entry name" value="WH-like_DNA-bd_sf"/>
</dbReference>
<evidence type="ECO:0000256" key="1">
    <source>
        <dbReference type="ARBA" id="ARBA00005820"/>
    </source>
</evidence>
<dbReference type="InterPro" id="IPR027417">
    <property type="entry name" value="P-loop_NTPase"/>
</dbReference>